<evidence type="ECO:0000259" key="1">
    <source>
        <dbReference type="Pfam" id="PF00535"/>
    </source>
</evidence>
<dbReference type="SUPFAM" id="SSF53448">
    <property type="entry name" value="Nucleotide-diphospho-sugar transferases"/>
    <property type="match status" value="1"/>
</dbReference>
<dbReference type="PANTHER" id="PTHR43179">
    <property type="entry name" value="RHAMNOSYLTRANSFERASE WBBL"/>
    <property type="match status" value="1"/>
</dbReference>
<dbReference type="InterPro" id="IPR029044">
    <property type="entry name" value="Nucleotide-diphossugar_trans"/>
</dbReference>
<dbReference type="GO" id="GO:0016757">
    <property type="term" value="F:glycosyltransferase activity"/>
    <property type="evidence" value="ECO:0007669"/>
    <property type="project" value="InterPro"/>
</dbReference>
<organism evidence="2">
    <name type="scientific">Desulfobacca acetoxidans</name>
    <dbReference type="NCBI Taxonomy" id="60893"/>
    <lineage>
        <taxon>Bacteria</taxon>
        <taxon>Pseudomonadati</taxon>
        <taxon>Thermodesulfobacteriota</taxon>
        <taxon>Desulfobaccia</taxon>
        <taxon>Desulfobaccales</taxon>
        <taxon>Desulfobaccaceae</taxon>
        <taxon>Desulfobacca</taxon>
    </lineage>
</organism>
<name>A0A7V4LC81_9BACT</name>
<reference evidence="2" key="1">
    <citation type="journal article" date="2020" name="mSystems">
        <title>Genome- and Community-Level Interaction Insights into Carbon Utilization and Element Cycling Functions of Hydrothermarchaeota in Hydrothermal Sediment.</title>
        <authorList>
            <person name="Zhou Z."/>
            <person name="Liu Y."/>
            <person name="Xu W."/>
            <person name="Pan J."/>
            <person name="Luo Z.H."/>
            <person name="Li M."/>
        </authorList>
    </citation>
    <scope>NUCLEOTIDE SEQUENCE [LARGE SCALE GENOMIC DNA]</scope>
    <source>
        <strain evidence="2">SpSt-548</strain>
    </source>
</reference>
<accession>A0A7V4LC81</accession>
<dbReference type="CDD" id="cd03789">
    <property type="entry name" value="GT9_LPS_heptosyltransferase"/>
    <property type="match status" value="1"/>
</dbReference>
<feature type="domain" description="Glycosyltransferase 2-like" evidence="1">
    <location>
        <begin position="69"/>
        <end position="184"/>
    </location>
</feature>
<dbReference type="EMBL" id="DSXI01000142">
    <property type="protein sequence ID" value="HGS04606.1"/>
    <property type="molecule type" value="Genomic_DNA"/>
</dbReference>
<evidence type="ECO:0000313" key="2">
    <source>
        <dbReference type="EMBL" id="HGS04606.1"/>
    </source>
</evidence>
<comment type="caution">
    <text evidence="2">The sequence shown here is derived from an EMBL/GenBank/DDBJ whole genome shotgun (WGS) entry which is preliminary data.</text>
</comment>
<dbReference type="InterPro" id="IPR002201">
    <property type="entry name" value="Glyco_trans_9"/>
</dbReference>
<protein>
    <submittedName>
        <fullName evidence="2">Glycosyltransferase</fullName>
    </submittedName>
</protein>
<dbReference type="SUPFAM" id="SSF53756">
    <property type="entry name" value="UDP-Glycosyltransferase/glycogen phosphorylase"/>
    <property type="match status" value="1"/>
</dbReference>
<gene>
    <name evidence="2" type="ORF">ENT08_02525</name>
</gene>
<dbReference type="Pfam" id="PF00535">
    <property type="entry name" value="Glycos_transf_2"/>
    <property type="match status" value="1"/>
</dbReference>
<keyword evidence="2" id="KW-0808">Transferase</keyword>
<proteinExistence type="predicted"/>
<dbReference type="InterPro" id="IPR001173">
    <property type="entry name" value="Glyco_trans_2-like"/>
</dbReference>
<sequence>MPAPTTSPAATPVSRLRQGARLCRETLQVLRYLGLRTLVWAGIRQLQRLLGREGIPCAHADDFDPGLITVAILTKDRLDLIRPCVESLLATWPPAYRLQLLLGDTGSRDPRVWRYYRELQESHGVIHVVKLSRYFYSRNYNRLIRRHARGQYLVLLNNDTIMLPGWLEPLIEALADKSIGVAGAKLLFPDGTIQHGGMVFNRDRDGVHLHRGQPGDHPPADIPALVPAVTFACVALRHDVFRRFLLSEEFREECMDSDFCLRLRQAGFRVLYQPRSQLYHLECATRNPDKGGADRERFRVRWGETLEELLSRDTQVQPFPPAAPRPTYTIIRDDGVGDLLAGVSAFAQLRRAHPEARLVLATYARNIRMMAGFGIFDEFVPIPDGCKYAPLPLPRAQREYNFLDFEMDFHARRGLLPWAVPTPDNQLNRHAFYCRELGLKDGFEPVPLPAYPEERRRVEELLARHNLSPELPLVILTLLASNPGRSWWEPYFPALIRFLEEQGLIPVVTGVKDSPYFRGRRLVNLVNQTATITEYIELVKMGRYVICTDTSAYHIAALAGIPFLAIFTGGIHPAARLSLYDKYEVAAPPESLPCYPCWDEGCRDLALRHRREPCRLAITPQMVIAKFRRLAARFPLEGAAASGGGSGGAYPPALLPDFPPLCCCPLPPLKKFYRLQVIRW</sequence>
<dbReference type="AlphaFoldDB" id="A0A7V4LC81"/>
<dbReference type="PANTHER" id="PTHR43179:SF7">
    <property type="entry name" value="RHAMNOSYLTRANSFERASE WBBL"/>
    <property type="match status" value="1"/>
</dbReference>
<dbReference type="Gene3D" id="3.90.550.10">
    <property type="entry name" value="Spore Coat Polysaccharide Biosynthesis Protein SpsA, Chain A"/>
    <property type="match status" value="1"/>
</dbReference>
<dbReference type="Gene3D" id="3.40.50.2000">
    <property type="entry name" value="Glycogen Phosphorylase B"/>
    <property type="match status" value="2"/>
</dbReference>